<sequence length="84" mass="9343">MENVLMFCLIVAVLLVATCNLCMLYMMLQRRQEAQSGPQTGEPVKGDTEHSEAEERARKAEQTFYDGLANLLNYDGTKNGEAGK</sequence>
<dbReference type="EMBL" id="BK014995">
    <property type="protein sequence ID" value="DAD86162.1"/>
    <property type="molecule type" value="Genomic_DNA"/>
</dbReference>
<keyword evidence="2" id="KW-0812">Transmembrane</keyword>
<accession>A0A8S5MVN5</accession>
<organism evidence="3">
    <name type="scientific">Myoviridae sp. ctxZR60</name>
    <dbReference type="NCBI Taxonomy" id="2826712"/>
    <lineage>
        <taxon>Viruses</taxon>
        <taxon>Duplodnaviria</taxon>
        <taxon>Heunggongvirae</taxon>
        <taxon>Uroviricota</taxon>
        <taxon>Caudoviricetes</taxon>
    </lineage>
</organism>
<keyword evidence="2" id="KW-1133">Transmembrane helix</keyword>
<keyword evidence="2" id="KW-0472">Membrane</keyword>
<protein>
    <submittedName>
        <fullName evidence="3">Uncharacterized protein</fullName>
    </submittedName>
</protein>
<feature type="compositionally biased region" description="Basic and acidic residues" evidence="1">
    <location>
        <begin position="44"/>
        <end position="59"/>
    </location>
</feature>
<evidence type="ECO:0000256" key="2">
    <source>
        <dbReference type="SAM" id="Phobius"/>
    </source>
</evidence>
<feature type="transmembrane region" description="Helical" evidence="2">
    <location>
        <begin position="6"/>
        <end position="28"/>
    </location>
</feature>
<reference evidence="3" key="1">
    <citation type="journal article" date="2021" name="Proc. Natl. Acad. Sci. U.S.A.">
        <title>A Catalog of Tens of Thousands of Viruses from Human Metagenomes Reveals Hidden Associations with Chronic Diseases.</title>
        <authorList>
            <person name="Tisza M.J."/>
            <person name="Buck C.B."/>
        </authorList>
    </citation>
    <scope>NUCLEOTIDE SEQUENCE</scope>
    <source>
        <strain evidence="3">CtxZR60</strain>
    </source>
</reference>
<feature type="region of interest" description="Disordered" evidence="1">
    <location>
        <begin position="34"/>
        <end position="59"/>
    </location>
</feature>
<name>A0A8S5MVN5_9CAUD</name>
<proteinExistence type="predicted"/>
<evidence type="ECO:0000256" key="1">
    <source>
        <dbReference type="SAM" id="MobiDB-lite"/>
    </source>
</evidence>
<evidence type="ECO:0000313" key="3">
    <source>
        <dbReference type="EMBL" id="DAD86162.1"/>
    </source>
</evidence>